<comment type="caution">
    <text evidence="6">The sequence shown here is derived from an EMBL/GenBank/DDBJ whole genome shotgun (WGS) entry which is preliminary data.</text>
</comment>
<dbReference type="PANTHER" id="PTHR30055:SF234">
    <property type="entry name" value="HTH-TYPE TRANSCRIPTIONAL REGULATOR BETI"/>
    <property type="match status" value="1"/>
</dbReference>
<dbReference type="InterPro" id="IPR009057">
    <property type="entry name" value="Homeodomain-like_sf"/>
</dbReference>
<keyword evidence="3" id="KW-0804">Transcription</keyword>
<dbReference type="EMBL" id="AUVB01000070">
    <property type="protein sequence ID" value="KGE03096.1"/>
    <property type="molecule type" value="Genomic_DNA"/>
</dbReference>
<dbReference type="OrthoDB" id="63332at2"/>
<dbReference type="InterPro" id="IPR001647">
    <property type="entry name" value="HTH_TetR"/>
</dbReference>
<evidence type="ECO:0000313" key="6">
    <source>
        <dbReference type="EMBL" id="KGE03096.1"/>
    </source>
</evidence>
<dbReference type="Gene3D" id="1.10.357.10">
    <property type="entry name" value="Tetracycline Repressor, domain 2"/>
    <property type="match status" value="1"/>
</dbReference>
<dbReference type="PROSITE" id="PS01081">
    <property type="entry name" value="HTH_TETR_1"/>
    <property type="match status" value="1"/>
</dbReference>
<feature type="DNA-binding region" description="H-T-H motif" evidence="4">
    <location>
        <begin position="37"/>
        <end position="56"/>
    </location>
</feature>
<dbReference type="InterPro" id="IPR050109">
    <property type="entry name" value="HTH-type_TetR-like_transc_reg"/>
</dbReference>
<evidence type="ECO:0000256" key="4">
    <source>
        <dbReference type="PROSITE-ProRule" id="PRU00335"/>
    </source>
</evidence>
<dbReference type="Gene3D" id="1.10.10.60">
    <property type="entry name" value="Homeodomain-like"/>
    <property type="match status" value="1"/>
</dbReference>
<dbReference type="GO" id="GO:0003700">
    <property type="term" value="F:DNA-binding transcription factor activity"/>
    <property type="evidence" value="ECO:0007669"/>
    <property type="project" value="TreeGrafter"/>
</dbReference>
<dbReference type="Proteomes" id="UP000029640">
    <property type="component" value="Unassembled WGS sequence"/>
</dbReference>
<evidence type="ECO:0000256" key="1">
    <source>
        <dbReference type="ARBA" id="ARBA00023015"/>
    </source>
</evidence>
<dbReference type="PRINTS" id="PR00455">
    <property type="entry name" value="HTHTETR"/>
</dbReference>
<protein>
    <submittedName>
        <fullName evidence="6">Transcriptional regulator, TetR family</fullName>
    </submittedName>
</protein>
<dbReference type="GO" id="GO:0000976">
    <property type="term" value="F:transcription cis-regulatory region binding"/>
    <property type="evidence" value="ECO:0007669"/>
    <property type="project" value="TreeGrafter"/>
</dbReference>
<dbReference type="PROSITE" id="PS50977">
    <property type="entry name" value="HTH_TETR_2"/>
    <property type="match status" value="1"/>
</dbReference>
<dbReference type="STRING" id="1265313.HRUBRA_02328"/>
<evidence type="ECO:0000259" key="5">
    <source>
        <dbReference type="PROSITE" id="PS50977"/>
    </source>
</evidence>
<keyword evidence="2 4" id="KW-0238">DNA-binding</keyword>
<dbReference type="InterPro" id="IPR036271">
    <property type="entry name" value="Tet_transcr_reg_TetR-rel_C_sf"/>
</dbReference>
<gene>
    <name evidence="6" type="ORF">HRUBRA_02328</name>
</gene>
<evidence type="ECO:0000256" key="3">
    <source>
        <dbReference type="ARBA" id="ARBA00023163"/>
    </source>
</evidence>
<dbReference type="AlphaFoldDB" id="A0A095XTY5"/>
<dbReference type="RefSeq" id="WP_035514675.1">
    <property type="nucleotide sequence ID" value="NZ_KN234750.1"/>
</dbReference>
<dbReference type="SUPFAM" id="SSF48498">
    <property type="entry name" value="Tetracyclin repressor-like, C-terminal domain"/>
    <property type="match status" value="1"/>
</dbReference>
<name>A0A095XTY5_9GAMM</name>
<accession>A0A095XTY5</accession>
<dbReference type="InterPro" id="IPR023772">
    <property type="entry name" value="DNA-bd_HTH_TetR-type_CS"/>
</dbReference>
<proteinExistence type="predicted"/>
<dbReference type="HOGENOM" id="CLU_069356_12_2_6"/>
<reference evidence="6 7" key="1">
    <citation type="journal article" date="2014" name="Genome Announc.">
        <title>Genome Sequence of Gammaproteobacterial Pseudohaliea rubra Type Strain DSM 19751, Isolated from Coastal Seawater of the Mediterranean Sea.</title>
        <authorList>
            <person name="Spring S."/>
            <person name="Fiebig A."/>
            <person name="Riedel T."/>
            <person name="Goker M."/>
            <person name="Klenk H.P."/>
        </authorList>
    </citation>
    <scope>NUCLEOTIDE SEQUENCE [LARGE SCALE GENOMIC DNA]</scope>
    <source>
        <strain evidence="6 7">DSM 19751</strain>
    </source>
</reference>
<sequence length="249" mass="28419">MNANSKTTSRTRLERREQEILRAATELFASNGFHTTSTRRIAEAAGVSEGTVFHYFGSKHDLMLAILDRFYTERLCRQAETILNEVMGTRERLRALALNHVQQLAADRALMMRLIQVYIGVDLLYVHGDDEAPERDSPIRALNRAYVGYFDRILREGMARGEIRGDVALPPCRDLFFGGLEYGMRTYLYRHRGSADAAIGDYAEELVEPLWRYLQADRVTAGATADTDRESLTRRLEQVTRRLEQLAEG</sequence>
<dbReference type="SUPFAM" id="SSF46689">
    <property type="entry name" value="Homeodomain-like"/>
    <property type="match status" value="1"/>
</dbReference>
<dbReference type="FunFam" id="1.10.10.60:FF:000141">
    <property type="entry name" value="TetR family transcriptional regulator"/>
    <property type="match status" value="1"/>
</dbReference>
<dbReference type="eggNOG" id="COG1309">
    <property type="taxonomic scope" value="Bacteria"/>
</dbReference>
<organism evidence="6 7">
    <name type="scientific">Pseudohaliea rubra DSM 19751</name>
    <dbReference type="NCBI Taxonomy" id="1265313"/>
    <lineage>
        <taxon>Bacteria</taxon>
        <taxon>Pseudomonadati</taxon>
        <taxon>Pseudomonadota</taxon>
        <taxon>Gammaproteobacteria</taxon>
        <taxon>Cellvibrionales</taxon>
        <taxon>Halieaceae</taxon>
        <taxon>Pseudohaliea</taxon>
    </lineage>
</organism>
<evidence type="ECO:0000313" key="7">
    <source>
        <dbReference type="Proteomes" id="UP000029640"/>
    </source>
</evidence>
<dbReference type="Pfam" id="PF00440">
    <property type="entry name" value="TetR_N"/>
    <property type="match status" value="1"/>
</dbReference>
<dbReference type="PANTHER" id="PTHR30055">
    <property type="entry name" value="HTH-TYPE TRANSCRIPTIONAL REGULATOR RUTR"/>
    <property type="match status" value="1"/>
</dbReference>
<feature type="domain" description="HTH tetR-type" evidence="5">
    <location>
        <begin position="14"/>
        <end position="74"/>
    </location>
</feature>
<keyword evidence="7" id="KW-1185">Reference proteome</keyword>
<evidence type="ECO:0000256" key="2">
    <source>
        <dbReference type="ARBA" id="ARBA00023125"/>
    </source>
</evidence>
<keyword evidence="1" id="KW-0805">Transcription regulation</keyword>